<name>A0A0F9SW80_9ZZZZ</name>
<comment type="caution">
    <text evidence="1">The sequence shown here is derived from an EMBL/GenBank/DDBJ whole genome shotgun (WGS) entry which is preliminary data.</text>
</comment>
<gene>
    <name evidence="1" type="ORF">LCGC14_0467400</name>
</gene>
<reference evidence="1" key="1">
    <citation type="journal article" date="2015" name="Nature">
        <title>Complex archaea that bridge the gap between prokaryotes and eukaryotes.</title>
        <authorList>
            <person name="Spang A."/>
            <person name="Saw J.H."/>
            <person name="Jorgensen S.L."/>
            <person name="Zaremba-Niedzwiedzka K."/>
            <person name="Martijn J."/>
            <person name="Lind A.E."/>
            <person name="van Eijk R."/>
            <person name="Schleper C."/>
            <person name="Guy L."/>
            <person name="Ettema T.J."/>
        </authorList>
    </citation>
    <scope>NUCLEOTIDE SEQUENCE</scope>
</reference>
<dbReference type="AlphaFoldDB" id="A0A0F9SW80"/>
<organism evidence="1">
    <name type="scientific">marine sediment metagenome</name>
    <dbReference type="NCBI Taxonomy" id="412755"/>
    <lineage>
        <taxon>unclassified sequences</taxon>
        <taxon>metagenomes</taxon>
        <taxon>ecological metagenomes</taxon>
    </lineage>
</organism>
<dbReference type="EMBL" id="LAZR01000488">
    <property type="protein sequence ID" value="KKN66872.1"/>
    <property type="molecule type" value="Genomic_DNA"/>
</dbReference>
<proteinExistence type="predicted"/>
<accession>A0A0F9SW80</accession>
<sequence length="42" mass="4966">MNVENIARLVAVKVRLFDPKPLTYDEQKDLSLLLHKIWEEEA</sequence>
<evidence type="ECO:0000313" key="1">
    <source>
        <dbReference type="EMBL" id="KKN66872.1"/>
    </source>
</evidence>
<protein>
    <submittedName>
        <fullName evidence="1">Uncharacterized protein</fullName>
    </submittedName>
</protein>